<keyword evidence="2" id="KW-1185">Reference proteome</keyword>
<organism evidence="1 2">
    <name type="scientific">Enterobacteria phage GEC-3S</name>
    <dbReference type="NCBI Taxonomy" id="1222338"/>
    <lineage>
        <taxon>Viruses</taxon>
        <taxon>Duplodnaviria</taxon>
        <taxon>Heunggongvirae</taxon>
        <taxon>Uroviricota</taxon>
        <taxon>Caudoviricetes</taxon>
        <taxon>Pantevenvirales</taxon>
        <taxon>Straboviridae</taxon>
        <taxon>Krischvirus</taxon>
        <taxon>Krischvirus gec3s</taxon>
    </lineage>
</organism>
<protein>
    <submittedName>
        <fullName evidence="1">Uncharacterized protein</fullName>
    </submittedName>
</protein>
<evidence type="ECO:0000313" key="1">
    <source>
        <dbReference type="EMBL" id="CEO90766.1"/>
    </source>
</evidence>
<dbReference type="GeneID" id="23301201"/>
<dbReference type="EMBL" id="HE978309">
    <property type="protein sequence ID" value="CEO90766.1"/>
    <property type="molecule type" value="Genomic_DNA"/>
</dbReference>
<accession>A0A0B7MS15</accession>
<sequence>MICVIAFDAGFIKTQQTIPPIFVVTAWQRTNE</sequence>
<dbReference type="KEGG" id="vg:23301201"/>
<dbReference type="RefSeq" id="YP_009118846.1">
    <property type="nucleotide sequence ID" value="NC_025425.1"/>
</dbReference>
<evidence type="ECO:0000313" key="2">
    <source>
        <dbReference type="Proteomes" id="UP000203896"/>
    </source>
</evidence>
<name>A0A0B7MS15_9CAUD</name>
<gene>
    <name evidence="1" type="ORF">BN201_0163</name>
</gene>
<dbReference type="Proteomes" id="UP000203896">
    <property type="component" value="Segment"/>
</dbReference>
<proteinExistence type="predicted"/>
<reference evidence="1 2" key="1">
    <citation type="submission" date="2012-08" db="EMBL/GenBank/DDBJ databases">
        <title>Selection and characterization of a candidate therapeutic bacteriophage that lyses the German Escherichia coli O104:H4 outbreak strain.</title>
        <authorList>
            <person name="Merabishvilli M."/>
            <person name="De Vos D."/>
            <person name="Verbeken G."/>
            <person name="Kropinski A."/>
            <person name="Vandenheuvel D."/>
            <person name="Lavigne R."/>
            <person name="Wattiau P."/>
            <person name="Mast J."/>
            <person name="Ragimbeau C."/>
            <person name="Mossong J."/>
            <person name="Scheres J."/>
            <person name="Chanishvili N."/>
            <person name="Vaneechoutte M."/>
            <person name="Pirnay J.P."/>
        </authorList>
    </citation>
    <scope>NUCLEOTIDE SEQUENCE [LARGE SCALE GENOMIC DNA]</scope>
</reference>